<feature type="repeat" description="ANK" evidence="3">
    <location>
        <begin position="1103"/>
        <end position="1135"/>
    </location>
</feature>
<dbReference type="PANTHER" id="PTHR24198">
    <property type="entry name" value="ANKYRIN REPEAT AND PROTEIN KINASE DOMAIN-CONTAINING PROTEIN"/>
    <property type="match status" value="1"/>
</dbReference>
<dbReference type="STRING" id="576137.A0A1L7X5L7"/>
<feature type="repeat" description="ANK" evidence="3">
    <location>
        <begin position="1039"/>
        <end position="1067"/>
    </location>
</feature>
<gene>
    <name evidence="6" type="ORF">PAC_10226</name>
</gene>
<dbReference type="Pfam" id="PF12796">
    <property type="entry name" value="Ank_2"/>
    <property type="match status" value="2"/>
</dbReference>
<dbReference type="Pfam" id="PF14420">
    <property type="entry name" value="Clr5"/>
    <property type="match status" value="1"/>
</dbReference>
<feature type="repeat" description="ANK" evidence="3">
    <location>
        <begin position="425"/>
        <end position="457"/>
    </location>
</feature>
<dbReference type="Pfam" id="PF00023">
    <property type="entry name" value="Ank"/>
    <property type="match status" value="2"/>
</dbReference>
<keyword evidence="7" id="KW-1185">Reference proteome</keyword>
<dbReference type="EMBL" id="FJOG01000015">
    <property type="protein sequence ID" value="CZR60330.1"/>
    <property type="molecule type" value="Genomic_DNA"/>
</dbReference>
<dbReference type="InterPro" id="IPR002110">
    <property type="entry name" value="Ankyrin_rpt"/>
</dbReference>
<dbReference type="PANTHER" id="PTHR24198:SF165">
    <property type="entry name" value="ANKYRIN REPEAT-CONTAINING PROTEIN-RELATED"/>
    <property type="match status" value="1"/>
</dbReference>
<feature type="repeat" description="ANK" evidence="3">
    <location>
        <begin position="747"/>
        <end position="779"/>
    </location>
</feature>
<dbReference type="SUPFAM" id="SSF48403">
    <property type="entry name" value="Ankyrin repeat"/>
    <property type="match status" value="3"/>
</dbReference>
<dbReference type="PROSITE" id="PS50297">
    <property type="entry name" value="ANK_REP_REGION"/>
    <property type="match status" value="5"/>
</dbReference>
<keyword evidence="2 3" id="KW-0040">ANK repeat</keyword>
<dbReference type="AlphaFoldDB" id="A0A1L7X5L7"/>
<dbReference type="InterPro" id="IPR025676">
    <property type="entry name" value="Clr5_dom"/>
</dbReference>
<evidence type="ECO:0000313" key="6">
    <source>
        <dbReference type="EMBL" id="CZR60330.1"/>
    </source>
</evidence>
<dbReference type="InterPro" id="IPR036770">
    <property type="entry name" value="Ankyrin_rpt-contain_sf"/>
</dbReference>
<dbReference type="OrthoDB" id="539213at2759"/>
<evidence type="ECO:0000313" key="7">
    <source>
        <dbReference type="Proteomes" id="UP000184330"/>
    </source>
</evidence>
<feature type="region of interest" description="Disordered" evidence="4">
    <location>
        <begin position="1063"/>
        <end position="1083"/>
    </location>
</feature>
<feature type="repeat" description="ANK" evidence="3">
    <location>
        <begin position="1138"/>
        <end position="1170"/>
    </location>
</feature>
<proteinExistence type="predicted"/>
<dbReference type="Proteomes" id="UP000184330">
    <property type="component" value="Unassembled WGS sequence"/>
</dbReference>
<protein>
    <recommendedName>
        <fullName evidence="5">Clr5 domain-containing protein</fullName>
    </recommendedName>
</protein>
<evidence type="ECO:0000256" key="4">
    <source>
        <dbReference type="SAM" id="MobiDB-lite"/>
    </source>
</evidence>
<accession>A0A1L7X5L7</accession>
<evidence type="ECO:0000256" key="3">
    <source>
        <dbReference type="PROSITE-ProRule" id="PRU00023"/>
    </source>
</evidence>
<evidence type="ECO:0000259" key="5">
    <source>
        <dbReference type="Pfam" id="PF14420"/>
    </source>
</evidence>
<dbReference type="Gene3D" id="1.25.40.20">
    <property type="entry name" value="Ankyrin repeat-containing domain"/>
    <property type="match status" value="4"/>
</dbReference>
<name>A0A1L7X5L7_9HELO</name>
<keyword evidence="1" id="KW-0677">Repeat</keyword>
<organism evidence="6 7">
    <name type="scientific">Phialocephala subalpina</name>
    <dbReference type="NCBI Taxonomy" id="576137"/>
    <lineage>
        <taxon>Eukaryota</taxon>
        <taxon>Fungi</taxon>
        <taxon>Dikarya</taxon>
        <taxon>Ascomycota</taxon>
        <taxon>Pezizomycotina</taxon>
        <taxon>Leotiomycetes</taxon>
        <taxon>Helotiales</taxon>
        <taxon>Mollisiaceae</taxon>
        <taxon>Phialocephala</taxon>
        <taxon>Phialocephala fortinii species complex</taxon>
    </lineage>
</organism>
<dbReference type="PROSITE" id="PS50088">
    <property type="entry name" value="ANK_REPEAT"/>
    <property type="match status" value="7"/>
</dbReference>
<reference evidence="6 7" key="1">
    <citation type="submission" date="2016-03" db="EMBL/GenBank/DDBJ databases">
        <authorList>
            <person name="Ploux O."/>
        </authorList>
    </citation>
    <scope>NUCLEOTIDE SEQUENCE [LARGE SCALE GENOMIC DNA]</scope>
    <source>
        <strain evidence="6 7">UAMH 11012</strain>
    </source>
</reference>
<feature type="repeat" description="ANK" evidence="3">
    <location>
        <begin position="780"/>
        <end position="808"/>
    </location>
</feature>
<evidence type="ECO:0000256" key="2">
    <source>
        <dbReference type="ARBA" id="ARBA00023043"/>
    </source>
</evidence>
<sequence>MSQSIDSQRLNQIRFLAPNNTLEVVMRLMKERHGFTATKAQYEKLLEKCGSRKNHTSQDWEIVGQKVENRKRKGRESDVYLDGQLMPRKKLRKEISRHPVSTVQKLEQAQAPSPRTPPGFIVCTPSEQSTIHWMFNNLPILKFQQQSLSQFSETPALVDSHEPSLAQFLKKARGSRVFPIVESLLPNSALLDETAASGLAATSAEDLKRPVLFNLTVYLASNNFPGEANSETIYRWLKGHGTAHVLRGMVSMKGPTAEAVVEKLFRSAVEAEDVPIVKHFLDAGLNPNGHICRIRTISDTLTPMQFACITRNLALVRELIKAGSRTDQPGGGWKSSALVLAICGAYELYKSPGSRDLLSSTAIDSIKLNGRVYVGESEFPDQSRIENGLVSLLVDLIMALIAAGCDVNLQAQLGTDHSARFFLAEGHSPLTAAAKYRLKAVVDVLIKEGANVNLPSLGGYSALQECLYSSEQMFDDVKYTKTPKTMFERNDTYPGCFQASRLVDVIRSLLDAGSDPKYSALYRTDHCVDKTDSDSSFLYRSQFSVFDLAILSGTPEVIKLLLSAGVCVTEHSWSCAVATQCPKSLVYLCNAGFPASRKVIHAAIRKAQSNIAWWPTIKLLLRRHNDTETRKLIMFAAIKCGNLSMLEEIDTNGANDSIWLNGGTDLVTACEDCCRSCHIDMIRHVIDKALVYGLSLSQMLGGSIHAAVSSRSFNGSGRYMYQYDVYELVGTLLSAGADVNATSDKLEFETALLAAVRNRNVKLTKMLISANADVNIRSATNTTALILAIEAQNYVLVEMLLNAGADLNPELGCTKNHYNDCRYAPHKISGNPLVCAVGLSDPAIVNILIERGAKVNEHGQSKRFKGSGCRLPLTIALEMQDWPCVKCLLSKGAAVENPPEILMNTTPLTAALRYERRNESWVRLLLDSGAYPWHPLALRTAAEDTTMLQLLLAKIKTHWILPHGANFGRLALDIEIATNDVAMVEILLASDVVDVNAYPRCMADLYTTLPENSRGAIDITNAALKSNFDEFFWPRCGPPLQQAIRYSTPEMVRVLLDHGADPEAVSPHGGRGAPVQEATNSGNAKMFRPLQHKAKRDTITNNASHTALQIACRDGHKDVVDLLLEYGADVNAAPAKECGATALQYAAIRGYLGIAFALLENGANVNAPRAEDDGRTALEGAAEHGRIDMVRMLLNSGARVHGAGQEQYERALYIARRNGHLALSRMLEEYHG</sequence>
<feature type="repeat" description="ANK" evidence="3">
    <location>
        <begin position="1173"/>
        <end position="1205"/>
    </location>
</feature>
<feature type="domain" description="Clr5" evidence="5">
    <location>
        <begin position="18"/>
        <end position="48"/>
    </location>
</feature>
<dbReference type="SMART" id="SM00248">
    <property type="entry name" value="ANK"/>
    <property type="match status" value="16"/>
</dbReference>
<evidence type="ECO:0000256" key="1">
    <source>
        <dbReference type="ARBA" id="ARBA00022737"/>
    </source>
</evidence>